<evidence type="ECO:0000313" key="3">
    <source>
        <dbReference type="Proteomes" id="UP001059859"/>
    </source>
</evidence>
<proteinExistence type="predicted"/>
<dbReference type="Proteomes" id="UP001059859">
    <property type="component" value="Chromosome"/>
</dbReference>
<keyword evidence="1" id="KW-0732">Signal</keyword>
<sequence>MGNGNIARITIVSAEHADTASAQSFAPAAVNGSFLVLDVLWETESGVTSANPLYFNAKDDEGRKGETYLFADNQLGTGEVQVGDKSRGTVVFDIAPGPATVTVTDPLLQEAARIQVG</sequence>
<evidence type="ECO:0008006" key="4">
    <source>
        <dbReference type="Google" id="ProtNLM"/>
    </source>
</evidence>
<dbReference type="InterPro" id="IPR029050">
    <property type="entry name" value="Immunoprotect_excell_Ig-like"/>
</dbReference>
<dbReference type="EMBL" id="CP104275">
    <property type="protein sequence ID" value="UWX96791.1"/>
    <property type="molecule type" value="Genomic_DNA"/>
</dbReference>
<evidence type="ECO:0000313" key="2">
    <source>
        <dbReference type="EMBL" id="UWX96791.1"/>
    </source>
</evidence>
<protein>
    <recommendedName>
        <fullName evidence="4">DUF4352 domain-containing protein</fullName>
    </recommendedName>
</protein>
<keyword evidence="3" id="KW-1185">Reference proteome</keyword>
<organism evidence="2 3">
    <name type="scientific">Arthrobacter zhaoxinii</name>
    <dbReference type="NCBI Taxonomy" id="2964616"/>
    <lineage>
        <taxon>Bacteria</taxon>
        <taxon>Bacillati</taxon>
        <taxon>Actinomycetota</taxon>
        <taxon>Actinomycetes</taxon>
        <taxon>Micrococcales</taxon>
        <taxon>Micrococcaceae</taxon>
        <taxon>Arthrobacter</taxon>
    </lineage>
</organism>
<evidence type="ECO:0000256" key="1">
    <source>
        <dbReference type="ARBA" id="ARBA00022729"/>
    </source>
</evidence>
<reference evidence="2" key="1">
    <citation type="submission" date="2022-09" db="EMBL/GenBank/DDBJ databases">
        <title>Novel species in genus Arthrobacter.</title>
        <authorList>
            <person name="Liu Y."/>
        </authorList>
    </citation>
    <scope>NUCLEOTIDE SEQUENCE</scope>
    <source>
        <strain evidence="2">Zg-Y815</strain>
    </source>
</reference>
<dbReference type="Gene3D" id="2.60.40.1240">
    <property type="match status" value="1"/>
</dbReference>
<name>A0ABY5YNW5_9MICC</name>
<gene>
    <name evidence="2" type="ORF">N2K95_14290</name>
</gene>
<accession>A0ABY5YNW5</accession>
<dbReference type="RefSeq" id="WP_260652067.1">
    <property type="nucleotide sequence ID" value="NZ_CP104275.1"/>
</dbReference>